<evidence type="ECO:0000313" key="10">
    <source>
        <dbReference type="Proteomes" id="UP000192445"/>
    </source>
</evidence>
<organism evidence="9 10">
    <name type="scientific">Streptomyces violaceoruber</name>
    <dbReference type="NCBI Taxonomy" id="1935"/>
    <lineage>
        <taxon>Bacteria</taxon>
        <taxon>Bacillati</taxon>
        <taxon>Actinomycetota</taxon>
        <taxon>Actinomycetes</taxon>
        <taxon>Kitasatosporales</taxon>
        <taxon>Streptomycetaceae</taxon>
        <taxon>Streptomyces</taxon>
        <taxon>Streptomyces violaceoruber group</taxon>
    </lineage>
</organism>
<feature type="domain" description="Polysaccharide lyase family 8 central" evidence="6">
    <location>
        <begin position="418"/>
        <end position="676"/>
    </location>
</feature>
<dbReference type="SUPFAM" id="SSF49863">
    <property type="entry name" value="Hyaluronate lyase-like, C-terminal domain"/>
    <property type="match status" value="1"/>
</dbReference>
<evidence type="ECO:0000259" key="8">
    <source>
        <dbReference type="Pfam" id="PF08124"/>
    </source>
</evidence>
<evidence type="ECO:0000256" key="5">
    <source>
        <dbReference type="SAM" id="SignalP"/>
    </source>
</evidence>
<feature type="chain" id="PRO_5010717572" evidence="5">
    <location>
        <begin position="32"/>
        <end position="805"/>
    </location>
</feature>
<dbReference type="Proteomes" id="UP000192445">
    <property type="component" value="Chromosome"/>
</dbReference>
<dbReference type="PANTHER" id="PTHR38481:SF1">
    <property type="entry name" value="HYALURONATE LYASE"/>
    <property type="match status" value="1"/>
</dbReference>
<evidence type="ECO:0000259" key="7">
    <source>
        <dbReference type="Pfam" id="PF02884"/>
    </source>
</evidence>
<feature type="active site" evidence="4">
    <location>
        <position position="281"/>
    </location>
</feature>
<dbReference type="Pfam" id="PF08124">
    <property type="entry name" value="Lyase_8_N"/>
    <property type="match status" value="1"/>
</dbReference>
<dbReference type="InterPro" id="IPR014718">
    <property type="entry name" value="GH-type_carb-bd"/>
</dbReference>
<dbReference type="InterPro" id="IPR011071">
    <property type="entry name" value="Lyase_8-like_C"/>
</dbReference>
<dbReference type="InterPro" id="IPR006311">
    <property type="entry name" value="TAT_signal"/>
</dbReference>
<dbReference type="GO" id="GO:0016837">
    <property type="term" value="F:carbon-oxygen lyase activity, acting on polysaccharides"/>
    <property type="evidence" value="ECO:0007669"/>
    <property type="project" value="UniProtKB-ARBA"/>
</dbReference>
<dbReference type="InterPro" id="IPR008929">
    <property type="entry name" value="Chondroitin_lyas"/>
</dbReference>
<dbReference type="GO" id="GO:0005975">
    <property type="term" value="P:carbohydrate metabolic process"/>
    <property type="evidence" value="ECO:0007669"/>
    <property type="project" value="InterPro"/>
</dbReference>
<proteinExistence type="inferred from homology"/>
<keyword evidence="2 5" id="KW-0732">Signal</keyword>
<dbReference type="EMBL" id="CP020570">
    <property type="protein sequence ID" value="ARF65843.1"/>
    <property type="molecule type" value="Genomic_DNA"/>
</dbReference>
<dbReference type="PROSITE" id="PS51318">
    <property type="entry name" value="TAT"/>
    <property type="match status" value="1"/>
</dbReference>
<feature type="domain" description="Polysaccharide lyase 8 N-terminal alpha-helical" evidence="8">
    <location>
        <begin position="50"/>
        <end position="375"/>
    </location>
</feature>
<evidence type="ECO:0000256" key="2">
    <source>
        <dbReference type="ARBA" id="ARBA00022729"/>
    </source>
</evidence>
<dbReference type="NCBIfam" id="TIGR01409">
    <property type="entry name" value="TAT_signal_seq"/>
    <property type="match status" value="1"/>
</dbReference>
<evidence type="ECO:0000313" key="9">
    <source>
        <dbReference type="EMBL" id="ARF65843.1"/>
    </source>
</evidence>
<evidence type="ECO:0000256" key="3">
    <source>
        <dbReference type="ARBA" id="ARBA00023239"/>
    </source>
</evidence>
<evidence type="ECO:0000256" key="4">
    <source>
        <dbReference type="PIRSR" id="PIRSR638970-1"/>
    </source>
</evidence>
<dbReference type="RefSeq" id="WP_030732162.1">
    <property type="nucleotide sequence ID" value="NZ_CP020570.1"/>
</dbReference>
<gene>
    <name evidence="9" type="ORF">B1H20_33735</name>
</gene>
<dbReference type="GO" id="GO:0030246">
    <property type="term" value="F:carbohydrate binding"/>
    <property type="evidence" value="ECO:0007669"/>
    <property type="project" value="InterPro"/>
</dbReference>
<dbReference type="SUPFAM" id="SSF48230">
    <property type="entry name" value="Chondroitin AC/alginate lyase"/>
    <property type="match status" value="1"/>
</dbReference>
<dbReference type="OrthoDB" id="6636047at2"/>
<dbReference type="KEGG" id="svu:B1H20_33735"/>
<dbReference type="Pfam" id="PF02884">
    <property type="entry name" value="Lyase_8_C"/>
    <property type="match status" value="1"/>
</dbReference>
<dbReference type="STRING" id="1935.B1H20_33735"/>
<protein>
    <submittedName>
        <fullName evidence="9">Lyase</fullName>
    </submittedName>
</protein>
<feature type="active site" evidence="4">
    <location>
        <position position="335"/>
    </location>
</feature>
<comment type="similarity">
    <text evidence="1">Belongs to the polysaccharide lyase 8 family.</text>
</comment>
<dbReference type="InterPro" id="IPR019546">
    <property type="entry name" value="TAT_signal_bac_arc"/>
</dbReference>
<feature type="signal peptide" evidence="5">
    <location>
        <begin position="1"/>
        <end position="31"/>
    </location>
</feature>
<dbReference type="AlphaFoldDB" id="A0A1V0UKS1"/>
<dbReference type="InterPro" id="IPR012970">
    <property type="entry name" value="Lyase_8_alpha_N"/>
</dbReference>
<dbReference type="PANTHER" id="PTHR38481">
    <property type="entry name" value="HYALURONATE LYASE"/>
    <property type="match status" value="1"/>
</dbReference>
<accession>A0A1V0UKS1</accession>
<dbReference type="Gene3D" id="2.70.98.10">
    <property type="match status" value="1"/>
</dbReference>
<dbReference type="GO" id="GO:0005576">
    <property type="term" value="C:extracellular region"/>
    <property type="evidence" value="ECO:0007669"/>
    <property type="project" value="InterPro"/>
</dbReference>
<dbReference type="InterPro" id="IPR038970">
    <property type="entry name" value="Lyase_8"/>
</dbReference>
<dbReference type="InterPro" id="IPR003159">
    <property type="entry name" value="Lyase_8_central_dom"/>
</dbReference>
<dbReference type="CDD" id="cd01083">
    <property type="entry name" value="GAG_Lyase"/>
    <property type="match status" value="1"/>
</dbReference>
<dbReference type="SUPFAM" id="SSF74650">
    <property type="entry name" value="Galactose mutarotase-like"/>
    <property type="match status" value="1"/>
</dbReference>
<evidence type="ECO:0000259" key="6">
    <source>
        <dbReference type="Pfam" id="PF02278"/>
    </source>
</evidence>
<keyword evidence="3 9" id="KW-0456">Lyase</keyword>
<dbReference type="Gene3D" id="1.50.10.100">
    <property type="entry name" value="Chondroitin AC/alginate lyase"/>
    <property type="match status" value="1"/>
</dbReference>
<feature type="active site" evidence="4">
    <location>
        <position position="272"/>
    </location>
</feature>
<feature type="domain" description="Polysaccharide lyase family 8 C-terminal" evidence="7">
    <location>
        <begin position="692"/>
        <end position="757"/>
    </location>
</feature>
<dbReference type="InterPro" id="IPR004103">
    <property type="entry name" value="Lyase_8_C"/>
</dbReference>
<reference evidence="9 10" key="1">
    <citation type="submission" date="2017-03" db="EMBL/GenBank/DDBJ databases">
        <title>Complete Genome Sequence of a natural compounds producer, Streptomyces violaceus S21.</title>
        <authorList>
            <person name="Zhong C."/>
            <person name="Zhao Z."/>
            <person name="Fu J."/>
            <person name="Zong G."/>
            <person name="Qin R."/>
            <person name="Cao G."/>
        </authorList>
    </citation>
    <scope>NUCLEOTIDE SEQUENCE [LARGE SCALE GENOMIC DNA]</scope>
    <source>
        <strain evidence="9 10">S21</strain>
    </source>
</reference>
<evidence type="ECO:0000256" key="1">
    <source>
        <dbReference type="ARBA" id="ARBA00006699"/>
    </source>
</evidence>
<name>A0A1V0UKS1_STRVN</name>
<sequence length="805" mass="85659">MTTAWSRRTFLATSAVLTAAVGAALTPPASATPLSPSPAADPYAALRATWSRLILGEGFSPTAEPFRSRLTDLGAKARGLLETMAPADGSLWPDAVFADPDPDTDAESFAFSGRMADSFTRLNTMAQAYRQQGTGLTGSTALRDAVLTGLEHLNTQVYNDRQTRYGNWYSWQIGAPQALLDVCVLLYDAIAPERLARYCAAVDHFVPDSAVASYTGTSTGANRVDLCRVLALRGAVGASAAKIALARDALSPVFPLVSKGDGLYADGSFIQHTTVPYTGSYGSVMLGGLGMLFALLKGSDWEVTDPKRQVVFDAVENAWAPFLFNGLVMDAVAGRAISRGEADDHRRGHPILASIVLLGQGASAAENTRWRSLVKGWAQRDYYSPPLSNPSLGLTALARIKNVLDDSALTPLPEPDGHRLFPDMARATHRRPGWAASLSMADRRITYYETGNGENLRGWHTGSGMLYWWGDTFANGQYSDAFWPTVDPYRLPGTTASRKALANGAGGDWGASLPDVNWVGGATDGKRAAVGQYLRGLSSTLMAKKSWFFLDDTVVCLGAGIQCRDGAIVETTVDNRNLGPTGNAPFTVDGSAKPLTLPWSATLTGASWAHLGGHGGYVFPGGATVKALRENRTGRWRDINTGGSADQLSRKYLTLWFDHGRDPSDASYAYQLLPGATEQRTAARAADSGWLRVLANSDDQQGVAVPSLGLTAVNFWFGGTVGPLVADAPCSVMVTEHGDGTATVCVSDPMRKRTSLTLTWNRTVASVVSKPATVTSATTGTSLRLVFGDLSATRGATQTVKVRLA</sequence>
<dbReference type="InterPro" id="IPR011013">
    <property type="entry name" value="Gal_mutarotase_sf_dom"/>
</dbReference>
<dbReference type="Pfam" id="PF02278">
    <property type="entry name" value="Lyase_8"/>
    <property type="match status" value="1"/>
</dbReference>
<dbReference type="Gene3D" id="2.60.220.10">
    <property type="entry name" value="Polysaccharide lyase family 8-like, C-terminal"/>
    <property type="match status" value="1"/>
</dbReference>